<dbReference type="EMBL" id="KV907502">
    <property type="protein sequence ID" value="OOF94200.1"/>
    <property type="molecule type" value="Genomic_DNA"/>
</dbReference>
<evidence type="ECO:0000256" key="4">
    <source>
        <dbReference type="SAM" id="SignalP"/>
    </source>
</evidence>
<dbReference type="SUPFAM" id="SSF51905">
    <property type="entry name" value="FAD/NAD(P)-binding domain"/>
    <property type="match status" value="1"/>
</dbReference>
<dbReference type="Pfam" id="PF00732">
    <property type="entry name" value="GMC_oxred_N"/>
    <property type="match status" value="1"/>
</dbReference>
<dbReference type="Pfam" id="PF05199">
    <property type="entry name" value="GMC_oxred_C"/>
    <property type="match status" value="1"/>
</dbReference>
<protein>
    <submittedName>
        <fullName evidence="6">GMC oxidoreductase</fullName>
    </submittedName>
</protein>
<keyword evidence="2" id="KW-0325">Glycoprotein</keyword>
<dbReference type="Proteomes" id="UP000188318">
    <property type="component" value="Unassembled WGS sequence"/>
</dbReference>
<dbReference type="VEuPathDB" id="FungiDB:ASPCADRAFT_171787"/>
<feature type="domain" description="Glucose-methanol-choline oxidoreductase N-terminal" evidence="5">
    <location>
        <begin position="312"/>
        <end position="326"/>
    </location>
</feature>
<dbReference type="OMA" id="HIGVSYL"/>
<gene>
    <name evidence="6" type="ORF">ASPCADRAFT_171787</name>
</gene>
<comment type="cofactor">
    <cofactor evidence="3">
        <name>FAD</name>
        <dbReference type="ChEBI" id="CHEBI:57692"/>
    </cofactor>
</comment>
<evidence type="ECO:0000259" key="5">
    <source>
        <dbReference type="PROSITE" id="PS00624"/>
    </source>
</evidence>
<dbReference type="OrthoDB" id="269227at2759"/>
<name>A0A1R3RIA3_ASPC5</name>
<dbReference type="Gene3D" id="3.50.50.60">
    <property type="entry name" value="FAD/NAD(P)-binding domain"/>
    <property type="match status" value="1"/>
</dbReference>
<comment type="similarity">
    <text evidence="1">Belongs to the GMC oxidoreductase family.</text>
</comment>
<dbReference type="PIRSF" id="PIRSF000137">
    <property type="entry name" value="Alcohol_oxidase"/>
    <property type="match status" value="1"/>
</dbReference>
<dbReference type="InterPro" id="IPR036188">
    <property type="entry name" value="FAD/NAD-bd_sf"/>
</dbReference>
<dbReference type="SUPFAM" id="SSF54373">
    <property type="entry name" value="FAD-linked reductases, C-terminal domain"/>
    <property type="match status" value="1"/>
</dbReference>
<evidence type="ECO:0000313" key="6">
    <source>
        <dbReference type="EMBL" id="OOF94200.1"/>
    </source>
</evidence>
<dbReference type="InterPro" id="IPR007867">
    <property type="entry name" value="GMC_OxRtase_C"/>
</dbReference>
<dbReference type="GO" id="GO:0044550">
    <property type="term" value="P:secondary metabolite biosynthetic process"/>
    <property type="evidence" value="ECO:0007669"/>
    <property type="project" value="TreeGrafter"/>
</dbReference>
<proteinExistence type="inferred from homology"/>
<evidence type="ECO:0000256" key="3">
    <source>
        <dbReference type="PIRSR" id="PIRSR000137-2"/>
    </source>
</evidence>
<evidence type="ECO:0000256" key="2">
    <source>
        <dbReference type="ARBA" id="ARBA00023180"/>
    </source>
</evidence>
<reference evidence="7" key="1">
    <citation type="journal article" date="2017" name="Genome Biol.">
        <title>Comparative genomics reveals high biological diversity and specific adaptations in the industrially and medically important fungal genus Aspergillus.</title>
        <authorList>
            <person name="de Vries R.P."/>
            <person name="Riley R."/>
            <person name="Wiebenga A."/>
            <person name="Aguilar-Osorio G."/>
            <person name="Amillis S."/>
            <person name="Uchima C.A."/>
            <person name="Anderluh G."/>
            <person name="Asadollahi M."/>
            <person name="Askin M."/>
            <person name="Barry K."/>
            <person name="Battaglia E."/>
            <person name="Bayram O."/>
            <person name="Benocci T."/>
            <person name="Braus-Stromeyer S.A."/>
            <person name="Caldana C."/>
            <person name="Canovas D."/>
            <person name="Cerqueira G.C."/>
            <person name="Chen F."/>
            <person name="Chen W."/>
            <person name="Choi C."/>
            <person name="Clum A."/>
            <person name="Dos Santos R.A."/>
            <person name="Damasio A.R."/>
            <person name="Diallinas G."/>
            <person name="Emri T."/>
            <person name="Fekete E."/>
            <person name="Flipphi M."/>
            <person name="Freyberg S."/>
            <person name="Gallo A."/>
            <person name="Gournas C."/>
            <person name="Habgood R."/>
            <person name="Hainaut M."/>
            <person name="Harispe M.L."/>
            <person name="Henrissat B."/>
            <person name="Hilden K.S."/>
            <person name="Hope R."/>
            <person name="Hossain A."/>
            <person name="Karabika E."/>
            <person name="Karaffa L."/>
            <person name="Karanyi Z."/>
            <person name="Krasevec N."/>
            <person name="Kuo A."/>
            <person name="Kusch H."/>
            <person name="LaButti K."/>
            <person name="Lagendijk E.L."/>
            <person name="Lapidus A."/>
            <person name="Levasseur A."/>
            <person name="Lindquist E."/>
            <person name="Lipzen A."/>
            <person name="Logrieco A.F."/>
            <person name="MacCabe A."/>
            <person name="Maekelae M.R."/>
            <person name="Malavazi I."/>
            <person name="Melin P."/>
            <person name="Meyer V."/>
            <person name="Mielnichuk N."/>
            <person name="Miskei M."/>
            <person name="Molnar A.P."/>
            <person name="Mule G."/>
            <person name="Ngan C.Y."/>
            <person name="Orejas M."/>
            <person name="Orosz E."/>
            <person name="Ouedraogo J.P."/>
            <person name="Overkamp K.M."/>
            <person name="Park H.-S."/>
            <person name="Perrone G."/>
            <person name="Piumi F."/>
            <person name="Punt P.J."/>
            <person name="Ram A.F."/>
            <person name="Ramon A."/>
            <person name="Rauscher S."/>
            <person name="Record E."/>
            <person name="Riano-Pachon D.M."/>
            <person name="Robert V."/>
            <person name="Roehrig J."/>
            <person name="Ruller R."/>
            <person name="Salamov A."/>
            <person name="Salih N.S."/>
            <person name="Samson R.A."/>
            <person name="Sandor E."/>
            <person name="Sanguinetti M."/>
            <person name="Schuetze T."/>
            <person name="Sepcic K."/>
            <person name="Shelest E."/>
            <person name="Sherlock G."/>
            <person name="Sophianopoulou V."/>
            <person name="Squina F.M."/>
            <person name="Sun H."/>
            <person name="Susca A."/>
            <person name="Todd R.B."/>
            <person name="Tsang A."/>
            <person name="Unkles S.E."/>
            <person name="van de Wiele N."/>
            <person name="van Rossen-Uffink D."/>
            <person name="Oliveira J.V."/>
            <person name="Vesth T.C."/>
            <person name="Visser J."/>
            <person name="Yu J.-H."/>
            <person name="Zhou M."/>
            <person name="Andersen M.R."/>
            <person name="Archer D.B."/>
            <person name="Baker S.E."/>
            <person name="Benoit I."/>
            <person name="Brakhage A.A."/>
            <person name="Braus G.H."/>
            <person name="Fischer R."/>
            <person name="Frisvad J.C."/>
            <person name="Goldman G.H."/>
            <person name="Houbraken J."/>
            <person name="Oakley B."/>
            <person name="Pocsi I."/>
            <person name="Scazzocchio C."/>
            <person name="Seiboth B."/>
            <person name="vanKuyk P.A."/>
            <person name="Wortman J."/>
            <person name="Dyer P.S."/>
            <person name="Grigoriev I.V."/>
        </authorList>
    </citation>
    <scope>NUCLEOTIDE SEQUENCE [LARGE SCALE GENOMIC DNA]</scope>
    <source>
        <strain evidence="7">ITEM 5010</strain>
    </source>
</reference>
<dbReference type="Gene3D" id="3.30.560.10">
    <property type="entry name" value="Glucose Oxidase, domain 3"/>
    <property type="match status" value="1"/>
</dbReference>
<dbReference type="InterPro" id="IPR012132">
    <property type="entry name" value="GMC_OxRdtase"/>
</dbReference>
<dbReference type="PROSITE" id="PS00624">
    <property type="entry name" value="GMC_OXRED_2"/>
    <property type="match status" value="1"/>
</dbReference>
<dbReference type="GO" id="GO:0016614">
    <property type="term" value="F:oxidoreductase activity, acting on CH-OH group of donors"/>
    <property type="evidence" value="ECO:0007669"/>
    <property type="project" value="InterPro"/>
</dbReference>
<keyword evidence="3" id="KW-0274">FAD</keyword>
<accession>A0A1R3RIA3</accession>
<dbReference type="PANTHER" id="PTHR11552:SF138">
    <property type="entry name" value="DEHYDROGENASE PKFF-RELATED"/>
    <property type="match status" value="1"/>
</dbReference>
<dbReference type="STRING" id="602072.A0A1R3RIA3"/>
<dbReference type="GO" id="GO:0050660">
    <property type="term" value="F:flavin adenine dinucleotide binding"/>
    <property type="evidence" value="ECO:0007669"/>
    <property type="project" value="InterPro"/>
</dbReference>
<evidence type="ECO:0000256" key="1">
    <source>
        <dbReference type="ARBA" id="ARBA00010790"/>
    </source>
</evidence>
<feature type="signal peptide" evidence="4">
    <location>
        <begin position="1"/>
        <end position="20"/>
    </location>
</feature>
<evidence type="ECO:0000313" key="7">
    <source>
        <dbReference type="Proteomes" id="UP000188318"/>
    </source>
</evidence>
<dbReference type="AlphaFoldDB" id="A0A1R3RIA3"/>
<feature type="chain" id="PRO_5010301804" evidence="4">
    <location>
        <begin position="21"/>
        <end position="612"/>
    </location>
</feature>
<sequence length="612" mass="65953">MTAFKFLAAIAAFGLRVASAVPHNLSSVSFDYIVVGAGSAGLTVASRLSEDPSVSVAIVEAGTWSELMTGNQSQIPGHDFYYNGKLPNDTNPRVEWGFVTTPQAGVNGQSIHYSRGKSLGGCTNLNYMGYTQATEGSLQLWADTVGDASYAYNASSYYYRKSLNFTPANMHLRLANATPSEAPGSSATGGPLHITFPSWAQSFSTWISLAMNAMGIRSTDSFTDGHLNGSSWVALTIDPTTGHRASAATTFLADAVNRPNLHIFDLNLAERILFDPHRVARAVQITSLTNTTQPTNITTTLHARREIILSAGAFQSPQLLLVSGVGPASLLEQHNIPLVADRPGVGQNMSDHPFFGIAYRVNVETSSALRYGDANALAIAAFNANGTGPLASPGGDFAGYEKLPASLRTSFSNTTRAYLSRLSSDWPEIQYLTLPDFVGDFESRTASAPTDGYQYATLLATLIAPSSRGNVSISSSRMSDPPLINPNWLTTEQDVEMVVAAFKRLRQILEAPVMKNVTIGEEYYPGGEVSTDEEIFAQIQKSFNTMYHASTSCRMGREEDPWAVVDNRARVFGVEGLRVVDASALPFLPPGLPQATIYMLAEKIADDIKRGR</sequence>
<feature type="binding site" evidence="3">
    <location>
        <begin position="593"/>
        <end position="594"/>
    </location>
    <ligand>
        <name>FAD</name>
        <dbReference type="ChEBI" id="CHEBI:57692"/>
    </ligand>
</feature>
<dbReference type="InterPro" id="IPR000172">
    <property type="entry name" value="GMC_OxRdtase_N"/>
</dbReference>
<keyword evidence="4" id="KW-0732">Signal</keyword>
<organism evidence="6 7">
    <name type="scientific">Aspergillus carbonarius (strain ITEM 5010)</name>
    <dbReference type="NCBI Taxonomy" id="602072"/>
    <lineage>
        <taxon>Eukaryota</taxon>
        <taxon>Fungi</taxon>
        <taxon>Dikarya</taxon>
        <taxon>Ascomycota</taxon>
        <taxon>Pezizomycotina</taxon>
        <taxon>Eurotiomycetes</taxon>
        <taxon>Eurotiomycetidae</taxon>
        <taxon>Eurotiales</taxon>
        <taxon>Aspergillaceae</taxon>
        <taxon>Aspergillus</taxon>
        <taxon>Aspergillus subgen. Circumdati</taxon>
    </lineage>
</organism>
<keyword evidence="3" id="KW-0285">Flavoprotein</keyword>
<dbReference type="PANTHER" id="PTHR11552">
    <property type="entry name" value="GLUCOSE-METHANOL-CHOLINE GMC OXIDOREDUCTASE"/>
    <property type="match status" value="1"/>
</dbReference>
<keyword evidence="7" id="KW-1185">Reference proteome</keyword>